<feature type="non-terminal residue" evidence="1">
    <location>
        <position position="162"/>
    </location>
</feature>
<proteinExistence type="predicted"/>
<dbReference type="SUPFAM" id="SSF143456">
    <property type="entry name" value="VC0467-like"/>
    <property type="match status" value="1"/>
</dbReference>
<dbReference type="InterPro" id="IPR003774">
    <property type="entry name" value="AlgH-like"/>
</dbReference>
<gene>
    <name evidence="1" type="ORF">METZ01_LOCUS289445</name>
</gene>
<name>A0A382LNX3_9ZZZZ</name>
<protein>
    <submittedName>
        <fullName evidence="1">Uncharacterized protein</fullName>
    </submittedName>
</protein>
<sequence length="162" mass="18331">MFLSFPQNILSEDVFTELLVATPNMSDPRFKETVIFMFYHNNEGAAGLVVNKPLLTMSIIELLKENNVTLPEKIIQNEITLYWGGPVHPEHIFFIHSSDYNSSNPIFSNKDLIVTQSAEILTDIATNNGPKKYIILSGIAAWDPGQLDYEIDQEGWDKKINS</sequence>
<dbReference type="Pfam" id="PF02622">
    <property type="entry name" value="DUF179"/>
    <property type="match status" value="1"/>
</dbReference>
<reference evidence="1" key="1">
    <citation type="submission" date="2018-05" db="EMBL/GenBank/DDBJ databases">
        <authorList>
            <person name="Lanie J.A."/>
            <person name="Ng W.-L."/>
            <person name="Kazmierczak K.M."/>
            <person name="Andrzejewski T.M."/>
            <person name="Davidsen T.M."/>
            <person name="Wayne K.J."/>
            <person name="Tettelin H."/>
            <person name="Glass J.I."/>
            <person name="Rusch D."/>
            <person name="Podicherti R."/>
            <person name="Tsui H.-C.T."/>
            <person name="Winkler M.E."/>
        </authorList>
    </citation>
    <scope>NUCLEOTIDE SEQUENCE</scope>
</reference>
<dbReference type="Gene3D" id="3.30.70.1300">
    <property type="entry name" value="VC0467-like domains"/>
    <property type="match status" value="1"/>
</dbReference>
<evidence type="ECO:0000313" key="1">
    <source>
        <dbReference type="EMBL" id="SVC36591.1"/>
    </source>
</evidence>
<dbReference type="EMBL" id="UINC01087320">
    <property type="protein sequence ID" value="SVC36591.1"/>
    <property type="molecule type" value="Genomic_DNA"/>
</dbReference>
<dbReference type="Gene3D" id="3.40.1740.10">
    <property type="entry name" value="VC0467-like"/>
    <property type="match status" value="1"/>
</dbReference>
<dbReference type="GO" id="GO:0005829">
    <property type="term" value="C:cytosol"/>
    <property type="evidence" value="ECO:0007669"/>
    <property type="project" value="TreeGrafter"/>
</dbReference>
<dbReference type="PANTHER" id="PTHR30327">
    <property type="entry name" value="UNCHARACTERIZED PROTEIN YQGE"/>
    <property type="match status" value="1"/>
</dbReference>
<dbReference type="AlphaFoldDB" id="A0A382LNX3"/>
<dbReference type="PANTHER" id="PTHR30327:SF1">
    <property type="entry name" value="UPF0301 PROTEIN YQGE"/>
    <property type="match status" value="1"/>
</dbReference>
<accession>A0A382LNX3</accession>
<organism evidence="1">
    <name type="scientific">marine metagenome</name>
    <dbReference type="NCBI Taxonomy" id="408172"/>
    <lineage>
        <taxon>unclassified sequences</taxon>
        <taxon>metagenomes</taxon>
        <taxon>ecological metagenomes</taxon>
    </lineage>
</organism>